<keyword evidence="2" id="KW-1185">Reference proteome</keyword>
<feature type="region of interest" description="Disordered" evidence="1">
    <location>
        <begin position="136"/>
        <end position="172"/>
    </location>
</feature>
<protein>
    <submittedName>
        <fullName evidence="3">Uncharacterized protein LOC107264057</fullName>
    </submittedName>
</protein>
<dbReference type="Proteomes" id="UP000694920">
    <property type="component" value="Unplaced"/>
</dbReference>
<dbReference type="KEGG" id="ccin:107264057"/>
<accession>A0AAJ7BK14</accession>
<sequence length="172" mass="19768">MKKSPLKRSGSGATKVEDLKKPFGFCCDIKNQDHGTIYNARHPPFKSSLADIVLNGGGPDLKFRIQDIGKPLYPIQWGGIYKIKSPATLGDCKRCRGPLKWYLEEEISLAKETVVNERTMKYNTEADKNLKIAMKKVKKRKERKRLGKHKRKTRSKEHKETVQEEEISIKNK</sequence>
<name>A0AAJ7BK14_CEPCN</name>
<evidence type="ECO:0000313" key="3">
    <source>
        <dbReference type="RefSeq" id="XP_015587405.1"/>
    </source>
</evidence>
<feature type="compositionally biased region" description="Basic residues" evidence="1">
    <location>
        <begin position="136"/>
        <end position="156"/>
    </location>
</feature>
<dbReference type="RefSeq" id="XP_015587405.1">
    <property type="nucleotide sequence ID" value="XM_015731919.2"/>
</dbReference>
<feature type="compositionally biased region" description="Basic and acidic residues" evidence="1">
    <location>
        <begin position="157"/>
        <end position="172"/>
    </location>
</feature>
<proteinExistence type="predicted"/>
<evidence type="ECO:0000256" key="1">
    <source>
        <dbReference type="SAM" id="MobiDB-lite"/>
    </source>
</evidence>
<dbReference type="GeneID" id="107264057"/>
<evidence type="ECO:0000313" key="2">
    <source>
        <dbReference type="Proteomes" id="UP000694920"/>
    </source>
</evidence>
<dbReference type="AlphaFoldDB" id="A0AAJ7BK14"/>
<reference evidence="3" key="1">
    <citation type="submission" date="2025-08" db="UniProtKB">
        <authorList>
            <consortium name="RefSeq"/>
        </authorList>
    </citation>
    <scope>IDENTIFICATION</scope>
</reference>
<gene>
    <name evidence="3" type="primary">LOC107264057</name>
</gene>
<organism evidence="2 3">
    <name type="scientific">Cephus cinctus</name>
    <name type="common">Wheat stem sawfly</name>
    <dbReference type="NCBI Taxonomy" id="211228"/>
    <lineage>
        <taxon>Eukaryota</taxon>
        <taxon>Metazoa</taxon>
        <taxon>Ecdysozoa</taxon>
        <taxon>Arthropoda</taxon>
        <taxon>Hexapoda</taxon>
        <taxon>Insecta</taxon>
        <taxon>Pterygota</taxon>
        <taxon>Neoptera</taxon>
        <taxon>Endopterygota</taxon>
        <taxon>Hymenoptera</taxon>
        <taxon>Cephoidea</taxon>
        <taxon>Cephidae</taxon>
        <taxon>Cephus</taxon>
    </lineage>
</organism>